<proteinExistence type="predicted"/>
<keyword evidence="2" id="KW-1185">Reference proteome</keyword>
<dbReference type="EMBL" id="GL732533">
    <property type="protein sequence ID" value="EFX85148.1"/>
    <property type="molecule type" value="Genomic_DNA"/>
</dbReference>
<evidence type="ECO:0000313" key="2">
    <source>
        <dbReference type="Proteomes" id="UP000000305"/>
    </source>
</evidence>
<reference evidence="1 2" key="1">
    <citation type="journal article" date="2011" name="Science">
        <title>The ecoresponsive genome of Daphnia pulex.</title>
        <authorList>
            <person name="Colbourne J.K."/>
            <person name="Pfrender M.E."/>
            <person name="Gilbert D."/>
            <person name="Thomas W.K."/>
            <person name="Tucker A."/>
            <person name="Oakley T.H."/>
            <person name="Tokishita S."/>
            <person name="Aerts A."/>
            <person name="Arnold G.J."/>
            <person name="Basu M.K."/>
            <person name="Bauer D.J."/>
            <person name="Caceres C.E."/>
            <person name="Carmel L."/>
            <person name="Casola C."/>
            <person name="Choi J.H."/>
            <person name="Detter J.C."/>
            <person name="Dong Q."/>
            <person name="Dusheyko S."/>
            <person name="Eads B.D."/>
            <person name="Frohlich T."/>
            <person name="Geiler-Samerotte K.A."/>
            <person name="Gerlach D."/>
            <person name="Hatcher P."/>
            <person name="Jogdeo S."/>
            <person name="Krijgsveld J."/>
            <person name="Kriventseva E.V."/>
            <person name="Kultz D."/>
            <person name="Laforsch C."/>
            <person name="Lindquist E."/>
            <person name="Lopez J."/>
            <person name="Manak J.R."/>
            <person name="Muller J."/>
            <person name="Pangilinan J."/>
            <person name="Patwardhan R.P."/>
            <person name="Pitluck S."/>
            <person name="Pritham E.J."/>
            <person name="Rechtsteiner A."/>
            <person name="Rho M."/>
            <person name="Rogozin I.B."/>
            <person name="Sakarya O."/>
            <person name="Salamov A."/>
            <person name="Schaack S."/>
            <person name="Shapiro H."/>
            <person name="Shiga Y."/>
            <person name="Skalitzky C."/>
            <person name="Smith Z."/>
            <person name="Souvorov A."/>
            <person name="Sung W."/>
            <person name="Tang Z."/>
            <person name="Tsuchiya D."/>
            <person name="Tu H."/>
            <person name="Vos H."/>
            <person name="Wang M."/>
            <person name="Wolf Y.I."/>
            <person name="Yamagata H."/>
            <person name="Yamada T."/>
            <person name="Ye Y."/>
            <person name="Shaw J.R."/>
            <person name="Andrews J."/>
            <person name="Crease T.J."/>
            <person name="Tang H."/>
            <person name="Lucas S.M."/>
            <person name="Robertson H.M."/>
            <person name="Bork P."/>
            <person name="Koonin E.V."/>
            <person name="Zdobnov E.M."/>
            <person name="Grigoriev I.V."/>
            <person name="Lynch M."/>
            <person name="Boore J.L."/>
        </authorList>
    </citation>
    <scope>NUCLEOTIDE SEQUENCE [LARGE SCALE GENOMIC DNA]</scope>
</reference>
<protein>
    <submittedName>
        <fullName evidence="1">Uncharacterized protein</fullName>
    </submittedName>
</protein>
<sequence length="72" mass="8338">MKDLFIHRRNESNDSNVKCCRPIPSNVNLQKESPVCMPFTFEGHRDHYTHPQQRQPAEPVFLSLALEGHGDH</sequence>
<gene>
    <name evidence="1" type="ORF">DAPPUDRAFT_314314</name>
</gene>
<dbReference type="Proteomes" id="UP000000305">
    <property type="component" value="Unassembled WGS sequence"/>
</dbReference>
<dbReference type="AlphaFoldDB" id="E9G6R0"/>
<dbReference type="InParanoid" id="E9G6R0"/>
<name>E9G6R0_DAPPU</name>
<organism evidence="1 2">
    <name type="scientific">Daphnia pulex</name>
    <name type="common">Water flea</name>
    <dbReference type="NCBI Taxonomy" id="6669"/>
    <lineage>
        <taxon>Eukaryota</taxon>
        <taxon>Metazoa</taxon>
        <taxon>Ecdysozoa</taxon>
        <taxon>Arthropoda</taxon>
        <taxon>Crustacea</taxon>
        <taxon>Branchiopoda</taxon>
        <taxon>Diplostraca</taxon>
        <taxon>Cladocera</taxon>
        <taxon>Anomopoda</taxon>
        <taxon>Daphniidae</taxon>
        <taxon>Daphnia</taxon>
    </lineage>
</organism>
<dbReference type="HOGENOM" id="CLU_2724752_0_0_1"/>
<dbReference type="PhylomeDB" id="E9G6R0"/>
<accession>E9G6R0</accession>
<dbReference type="KEGG" id="dpx:DAPPUDRAFT_314314"/>
<evidence type="ECO:0000313" key="1">
    <source>
        <dbReference type="EMBL" id="EFX85148.1"/>
    </source>
</evidence>